<name>A0AAD4IS16_PERFH</name>
<gene>
    <name evidence="2" type="ORF">C2S53_008399</name>
</gene>
<dbReference type="Pfam" id="PF24626">
    <property type="entry name" value="SH3_Tf2-1"/>
    <property type="match status" value="1"/>
</dbReference>
<evidence type="ECO:0000313" key="2">
    <source>
        <dbReference type="EMBL" id="KAH6820483.1"/>
    </source>
</evidence>
<dbReference type="PANTHER" id="PTHR46148:SF52">
    <property type="entry name" value="OS04G0603800 PROTEIN"/>
    <property type="match status" value="1"/>
</dbReference>
<sequence length="96" mass="11276">MTKDEALHHLRAHLEQAQQRMIRAAKKHRRDVQFEAGQHVFLKLRPYRQNSLIARANAMLAPKFYGHFLVEECVGQVAYRLRLPECSRIDPVFHVS</sequence>
<dbReference type="EMBL" id="SDAM02003674">
    <property type="protein sequence ID" value="KAH6820483.1"/>
    <property type="molecule type" value="Genomic_DNA"/>
</dbReference>
<dbReference type="Proteomes" id="UP001190926">
    <property type="component" value="Unassembled WGS sequence"/>
</dbReference>
<dbReference type="PANTHER" id="PTHR46148">
    <property type="entry name" value="CHROMO DOMAIN-CONTAINING PROTEIN"/>
    <property type="match status" value="1"/>
</dbReference>
<keyword evidence="3" id="KW-1185">Reference proteome</keyword>
<organism evidence="2 3">
    <name type="scientific">Perilla frutescens var. hirtella</name>
    <name type="common">Perilla citriodora</name>
    <name type="synonym">Perilla setoyensis</name>
    <dbReference type="NCBI Taxonomy" id="608512"/>
    <lineage>
        <taxon>Eukaryota</taxon>
        <taxon>Viridiplantae</taxon>
        <taxon>Streptophyta</taxon>
        <taxon>Embryophyta</taxon>
        <taxon>Tracheophyta</taxon>
        <taxon>Spermatophyta</taxon>
        <taxon>Magnoliopsida</taxon>
        <taxon>eudicotyledons</taxon>
        <taxon>Gunneridae</taxon>
        <taxon>Pentapetalae</taxon>
        <taxon>asterids</taxon>
        <taxon>lamiids</taxon>
        <taxon>Lamiales</taxon>
        <taxon>Lamiaceae</taxon>
        <taxon>Nepetoideae</taxon>
        <taxon>Elsholtzieae</taxon>
        <taxon>Perilla</taxon>
    </lineage>
</organism>
<protein>
    <recommendedName>
        <fullName evidence="1">Tf2-1-like SH3-like domain-containing protein</fullName>
    </recommendedName>
</protein>
<evidence type="ECO:0000313" key="3">
    <source>
        <dbReference type="Proteomes" id="UP001190926"/>
    </source>
</evidence>
<dbReference type="AlphaFoldDB" id="A0AAD4IS16"/>
<evidence type="ECO:0000259" key="1">
    <source>
        <dbReference type="Pfam" id="PF24626"/>
    </source>
</evidence>
<dbReference type="InterPro" id="IPR056924">
    <property type="entry name" value="SH3_Tf2-1"/>
</dbReference>
<accession>A0AAD4IS16</accession>
<reference evidence="2 3" key="1">
    <citation type="journal article" date="2021" name="Nat. Commun.">
        <title>Incipient diploidization of the medicinal plant Perilla within 10,000 years.</title>
        <authorList>
            <person name="Zhang Y."/>
            <person name="Shen Q."/>
            <person name="Leng L."/>
            <person name="Zhang D."/>
            <person name="Chen S."/>
            <person name="Shi Y."/>
            <person name="Ning Z."/>
            <person name="Chen S."/>
        </authorList>
    </citation>
    <scope>NUCLEOTIDE SEQUENCE [LARGE SCALE GENOMIC DNA]</scope>
    <source>
        <strain evidence="3">cv. PC099</strain>
    </source>
</reference>
<comment type="caution">
    <text evidence="2">The sequence shown here is derived from an EMBL/GenBank/DDBJ whole genome shotgun (WGS) entry which is preliminary data.</text>
</comment>
<feature type="domain" description="Tf2-1-like SH3-like" evidence="1">
    <location>
        <begin position="37"/>
        <end position="96"/>
    </location>
</feature>
<proteinExistence type="predicted"/>